<dbReference type="RefSeq" id="XP_031856247.1">
    <property type="nucleotide sequence ID" value="XM_032000356.1"/>
</dbReference>
<evidence type="ECO:0000256" key="1">
    <source>
        <dbReference type="SAM" id="Phobius"/>
    </source>
</evidence>
<organism evidence="2 3">
    <name type="scientific">Magnusiomyces paraingens</name>
    <dbReference type="NCBI Taxonomy" id="2606893"/>
    <lineage>
        <taxon>Eukaryota</taxon>
        <taxon>Fungi</taxon>
        <taxon>Dikarya</taxon>
        <taxon>Ascomycota</taxon>
        <taxon>Saccharomycotina</taxon>
        <taxon>Dipodascomycetes</taxon>
        <taxon>Dipodascales</taxon>
        <taxon>Dipodascaceae</taxon>
        <taxon>Magnusiomyces</taxon>
    </lineage>
</organism>
<dbReference type="GO" id="GO:0006654">
    <property type="term" value="P:phosphatidic acid biosynthetic process"/>
    <property type="evidence" value="ECO:0007669"/>
    <property type="project" value="TreeGrafter"/>
</dbReference>
<feature type="transmembrane region" description="Helical" evidence="1">
    <location>
        <begin position="269"/>
        <end position="287"/>
    </location>
</feature>
<feature type="transmembrane region" description="Helical" evidence="1">
    <location>
        <begin position="106"/>
        <end position="125"/>
    </location>
</feature>
<dbReference type="PANTHER" id="PTHR31303">
    <property type="entry name" value="CTP-DEPENDENT DIACYLGLYCEROL KINASE 1"/>
    <property type="match status" value="1"/>
</dbReference>
<dbReference type="GO" id="GO:0005789">
    <property type="term" value="C:endoplasmic reticulum membrane"/>
    <property type="evidence" value="ECO:0007669"/>
    <property type="project" value="TreeGrafter"/>
</dbReference>
<gene>
    <name evidence="2" type="ORF">SAPINGB_P005642</name>
</gene>
<protein>
    <recommendedName>
        <fullName evidence="4">Phosphatidate cytidylyltransferase</fullName>
    </recommendedName>
</protein>
<proteinExistence type="predicted"/>
<accession>A0A5E8C7S7</accession>
<feature type="transmembrane region" description="Helical" evidence="1">
    <location>
        <begin position="228"/>
        <end position="249"/>
    </location>
</feature>
<dbReference type="GO" id="GO:0004143">
    <property type="term" value="F:ATP-dependent diacylglycerol kinase activity"/>
    <property type="evidence" value="ECO:0007669"/>
    <property type="project" value="InterPro"/>
</dbReference>
<dbReference type="PANTHER" id="PTHR31303:SF1">
    <property type="entry name" value="CTP-DEPENDENT DIACYLGLYCEROL KINASE 1"/>
    <property type="match status" value="1"/>
</dbReference>
<dbReference type="Proteomes" id="UP000398389">
    <property type="component" value="Unassembled WGS sequence"/>
</dbReference>
<name>A0A5E8C7S7_9ASCO</name>
<feature type="transmembrane region" description="Helical" evidence="1">
    <location>
        <begin position="131"/>
        <end position="149"/>
    </location>
</feature>
<evidence type="ECO:0000313" key="3">
    <source>
        <dbReference type="Proteomes" id="UP000398389"/>
    </source>
</evidence>
<keyword evidence="1" id="KW-0472">Membrane</keyword>
<dbReference type="AlphaFoldDB" id="A0A5E8C7S7"/>
<dbReference type="OrthoDB" id="5673at2759"/>
<reference evidence="2 3" key="1">
    <citation type="submission" date="2019-09" db="EMBL/GenBank/DDBJ databases">
        <authorList>
            <person name="Brejova B."/>
        </authorList>
    </citation>
    <scope>NUCLEOTIDE SEQUENCE [LARGE SCALE GENOMIC DNA]</scope>
</reference>
<keyword evidence="1" id="KW-0812">Transmembrane</keyword>
<feature type="transmembrane region" description="Helical" evidence="1">
    <location>
        <begin position="299"/>
        <end position="316"/>
    </location>
</feature>
<feature type="transmembrane region" description="Helical" evidence="1">
    <location>
        <begin position="170"/>
        <end position="189"/>
    </location>
</feature>
<dbReference type="InterPro" id="IPR037997">
    <property type="entry name" value="Dgk1-like"/>
</dbReference>
<dbReference type="EMBL" id="CABVLU010000004">
    <property type="protein sequence ID" value="VVT57286.1"/>
    <property type="molecule type" value="Genomic_DNA"/>
</dbReference>
<evidence type="ECO:0008006" key="4">
    <source>
        <dbReference type="Google" id="ProtNLM"/>
    </source>
</evidence>
<sequence length="319" mass="35722">MLNSTKSIQKLSDRNYEVKKFEDDEITLTPHTNTQKSLNHQLIDSETSTISSSSSSSFSCSSTYISENSSLRENSKLKNNISKPITIPSHIRFGSFIHKNEIPRKVFHSSIGFLTLWLYAVGIQFSQVTPILMAILVIVLSSDLIRFRWPAFNEIYISVLGPLMRQKEINSYNGVIFYLIGLIFVFSFFPKDVSLISLLLLSWADTAASTFGRAYGHLTPKIGNGKSLAGSLAAFATGVISAVLLYKYFIPKYNYNNLPGDIFWTPETSFIPFSLLVLICGLIGAISEAIDIYEIDDNLTIPALSAIILYFILYFSQKK</sequence>
<keyword evidence="3" id="KW-1185">Reference proteome</keyword>
<evidence type="ECO:0000313" key="2">
    <source>
        <dbReference type="EMBL" id="VVT57286.1"/>
    </source>
</evidence>
<keyword evidence="1" id="KW-1133">Transmembrane helix</keyword>
<dbReference type="GeneID" id="43584456"/>